<sequence length="144" mass="16949">MTSLARFVLIFVLAMALALNESRIVIGKRHGDPVFSKHHVYVGNDLGESSTLNLHCASKDDDLGTHVLLYGQNYTWGFRSNFWGTTLFWCHFKWGNVTNTFTVYNDNDSEQYYHKSAHWLSRMDGLYYYHHHYGEYELYHNWGE</sequence>
<accession>A0A834Y6N1</accession>
<evidence type="ECO:0000313" key="7">
    <source>
        <dbReference type="EMBL" id="KAF8370240.1"/>
    </source>
</evidence>
<keyword evidence="3 6" id="KW-0713">Self-incompatibility</keyword>
<dbReference type="Pfam" id="PF05938">
    <property type="entry name" value="Self-incomp_S1"/>
    <property type="match status" value="1"/>
</dbReference>
<comment type="subcellular location">
    <subcellularLocation>
        <location evidence="1 6">Secreted</location>
    </subcellularLocation>
</comment>
<keyword evidence="5 6" id="KW-0732">Signal</keyword>
<name>A0A834Y6N1_TETSI</name>
<gene>
    <name evidence="7" type="ORF">HHK36_031717</name>
</gene>
<feature type="chain" id="PRO_5033092118" description="S-protein homolog" evidence="6">
    <location>
        <begin position="19"/>
        <end position="144"/>
    </location>
</feature>
<evidence type="ECO:0000256" key="3">
    <source>
        <dbReference type="ARBA" id="ARBA00022471"/>
    </source>
</evidence>
<evidence type="ECO:0000256" key="1">
    <source>
        <dbReference type="ARBA" id="ARBA00004613"/>
    </source>
</evidence>
<dbReference type="AlphaFoldDB" id="A0A834Y6N1"/>
<dbReference type="OrthoDB" id="1848419at2759"/>
<reference evidence="7 8" key="1">
    <citation type="submission" date="2020-04" db="EMBL/GenBank/DDBJ databases">
        <title>Plant Genome Project.</title>
        <authorList>
            <person name="Zhang R.-G."/>
        </authorList>
    </citation>
    <scope>NUCLEOTIDE SEQUENCE [LARGE SCALE GENOMIC DNA]</scope>
    <source>
        <strain evidence="7">YNK0</strain>
        <tissue evidence="7">Leaf</tissue>
    </source>
</reference>
<feature type="signal peptide" evidence="6">
    <location>
        <begin position="1"/>
        <end position="18"/>
    </location>
</feature>
<evidence type="ECO:0000313" key="8">
    <source>
        <dbReference type="Proteomes" id="UP000655225"/>
    </source>
</evidence>
<comment type="caution">
    <text evidence="7">The sequence shown here is derived from an EMBL/GenBank/DDBJ whole genome shotgun (WGS) entry which is preliminary data.</text>
</comment>
<evidence type="ECO:0000256" key="2">
    <source>
        <dbReference type="ARBA" id="ARBA00005581"/>
    </source>
</evidence>
<dbReference type="GO" id="GO:0060320">
    <property type="term" value="P:rejection of self pollen"/>
    <property type="evidence" value="ECO:0007669"/>
    <property type="project" value="UniProtKB-KW"/>
</dbReference>
<dbReference type="PANTHER" id="PTHR31232">
    <property type="match status" value="1"/>
</dbReference>
<dbReference type="InterPro" id="IPR010264">
    <property type="entry name" value="Self-incomp_S1"/>
</dbReference>
<evidence type="ECO:0000256" key="5">
    <source>
        <dbReference type="ARBA" id="ARBA00022729"/>
    </source>
</evidence>
<protein>
    <recommendedName>
        <fullName evidence="6">S-protein homolog</fullName>
    </recommendedName>
</protein>
<dbReference type="Proteomes" id="UP000655225">
    <property type="component" value="Unassembled WGS sequence"/>
</dbReference>
<organism evidence="7 8">
    <name type="scientific">Tetracentron sinense</name>
    <name type="common">Spur-leaf</name>
    <dbReference type="NCBI Taxonomy" id="13715"/>
    <lineage>
        <taxon>Eukaryota</taxon>
        <taxon>Viridiplantae</taxon>
        <taxon>Streptophyta</taxon>
        <taxon>Embryophyta</taxon>
        <taxon>Tracheophyta</taxon>
        <taxon>Spermatophyta</taxon>
        <taxon>Magnoliopsida</taxon>
        <taxon>Trochodendrales</taxon>
        <taxon>Trochodendraceae</taxon>
        <taxon>Tetracentron</taxon>
    </lineage>
</organism>
<proteinExistence type="inferred from homology"/>
<dbReference type="GO" id="GO:0005576">
    <property type="term" value="C:extracellular region"/>
    <property type="evidence" value="ECO:0007669"/>
    <property type="project" value="UniProtKB-SubCell"/>
</dbReference>
<keyword evidence="4 6" id="KW-0964">Secreted</keyword>
<dbReference type="OMA" id="WINFKIN"/>
<keyword evidence="8" id="KW-1185">Reference proteome</keyword>
<dbReference type="PANTHER" id="PTHR31232:SF155">
    <property type="entry name" value="PLANT SELF-INCOMPATIBILITY PROTEIN S1 FAMILY"/>
    <property type="match status" value="1"/>
</dbReference>
<evidence type="ECO:0000256" key="4">
    <source>
        <dbReference type="ARBA" id="ARBA00022525"/>
    </source>
</evidence>
<comment type="similarity">
    <text evidence="2 6">Belongs to the plant self-incompatibility (S1) protein family.</text>
</comment>
<evidence type="ECO:0000256" key="6">
    <source>
        <dbReference type="RuleBase" id="RU367044"/>
    </source>
</evidence>
<dbReference type="EMBL" id="JABCRI010000215">
    <property type="protein sequence ID" value="KAF8370240.1"/>
    <property type="molecule type" value="Genomic_DNA"/>
</dbReference>